<keyword evidence="1 2" id="KW-0808">Transferase</keyword>
<dbReference type="EMBL" id="JACLAW010000002">
    <property type="protein sequence ID" value="MBC2664446.1"/>
    <property type="molecule type" value="Genomic_DNA"/>
</dbReference>
<name>A0A7X1FP84_9SPHN</name>
<keyword evidence="3" id="KW-1185">Reference proteome</keyword>
<evidence type="ECO:0000313" key="2">
    <source>
        <dbReference type="EMBL" id="MBC2664446.1"/>
    </source>
</evidence>
<proteinExistence type="predicted"/>
<reference evidence="2 3" key="1">
    <citation type="submission" date="2020-08" db="EMBL/GenBank/DDBJ databases">
        <title>The genome sequence of type strain Novosphingobium flavum NBRC 111647.</title>
        <authorList>
            <person name="Liu Y."/>
        </authorList>
    </citation>
    <scope>NUCLEOTIDE SEQUENCE [LARGE SCALE GENOMIC DNA]</scope>
    <source>
        <strain evidence="2 3">NBRC 111647</strain>
    </source>
</reference>
<comment type="caution">
    <text evidence="2">The sequence shown here is derived from an EMBL/GenBank/DDBJ whole genome shotgun (WGS) entry which is preliminary data.</text>
</comment>
<dbReference type="PANTHER" id="PTHR46401">
    <property type="entry name" value="GLYCOSYLTRANSFERASE WBBK-RELATED"/>
    <property type="match status" value="1"/>
</dbReference>
<dbReference type="CDD" id="cd03801">
    <property type="entry name" value="GT4_PimA-like"/>
    <property type="match status" value="1"/>
</dbReference>
<evidence type="ECO:0000313" key="3">
    <source>
        <dbReference type="Proteomes" id="UP000566813"/>
    </source>
</evidence>
<dbReference type="GO" id="GO:0009103">
    <property type="term" value="P:lipopolysaccharide biosynthetic process"/>
    <property type="evidence" value="ECO:0007669"/>
    <property type="project" value="TreeGrafter"/>
</dbReference>
<dbReference type="Pfam" id="PF13692">
    <property type="entry name" value="Glyco_trans_1_4"/>
    <property type="match status" value="1"/>
</dbReference>
<gene>
    <name evidence="2" type="ORF">H7F51_02815</name>
</gene>
<dbReference type="PANTHER" id="PTHR46401:SF2">
    <property type="entry name" value="GLYCOSYLTRANSFERASE WBBK-RELATED"/>
    <property type="match status" value="1"/>
</dbReference>
<protein>
    <submittedName>
        <fullName evidence="2">Glycosyltransferase family 4 protein</fullName>
    </submittedName>
</protein>
<sequence>MKVAVFHPGTQHSWQTALALQQLDLLQWYATSIFYQPDRWPYKLERVLPGSLGARLGREFRRFSHPSLDPALVRTFGLTEWVERIAARAGWRELARRIDRFGNDRFVSGIARDLRSNEPFALWGFNSSSETSFALARQLGRTCILDRTNGDFRVYNAMMQEVAARYGEWFLPTERAEPESHIARDHREYLLADRILVGSPFAARTIAEATGDPAIAARTQVLNYCFDEALFANQPAPQPIPADGPVKFLFLGLVIPRKGIHHVLEAIARIPRSAAELTIVGSLKVPPAAFAPYADRITYIPTVARADVPRIMAEHHVFLLPSYFEGAGITLYEALASGNALIQSRNCAEAVTPETGIMLDRIDTESVYAAMMTAIEDRARVDGWRAHAQQEAQNYTFARYRDNIAALLRDLAP</sequence>
<dbReference type="Proteomes" id="UP000566813">
    <property type="component" value="Unassembled WGS sequence"/>
</dbReference>
<accession>A0A7X1FP84</accession>
<dbReference type="AlphaFoldDB" id="A0A7X1FP84"/>
<organism evidence="2 3">
    <name type="scientific">Novosphingobium flavum</name>
    <dbReference type="NCBI Taxonomy" id="1778672"/>
    <lineage>
        <taxon>Bacteria</taxon>
        <taxon>Pseudomonadati</taxon>
        <taxon>Pseudomonadota</taxon>
        <taxon>Alphaproteobacteria</taxon>
        <taxon>Sphingomonadales</taxon>
        <taxon>Sphingomonadaceae</taxon>
        <taxon>Novosphingobium</taxon>
    </lineage>
</organism>
<dbReference type="GO" id="GO:0016757">
    <property type="term" value="F:glycosyltransferase activity"/>
    <property type="evidence" value="ECO:0007669"/>
    <property type="project" value="TreeGrafter"/>
</dbReference>
<dbReference type="SUPFAM" id="SSF53756">
    <property type="entry name" value="UDP-Glycosyltransferase/glycogen phosphorylase"/>
    <property type="match status" value="1"/>
</dbReference>
<evidence type="ECO:0000256" key="1">
    <source>
        <dbReference type="ARBA" id="ARBA00022679"/>
    </source>
</evidence>
<dbReference type="Gene3D" id="3.40.50.2000">
    <property type="entry name" value="Glycogen Phosphorylase B"/>
    <property type="match status" value="2"/>
</dbReference>
<dbReference type="RefSeq" id="WP_185662697.1">
    <property type="nucleotide sequence ID" value="NZ_JACLAW010000002.1"/>
</dbReference>